<protein>
    <submittedName>
        <fullName evidence="1">Uncharacterized protein</fullName>
    </submittedName>
</protein>
<proteinExistence type="predicted"/>
<organism evidence="1">
    <name type="scientific">uncultured Caudovirales phage</name>
    <dbReference type="NCBI Taxonomy" id="2100421"/>
    <lineage>
        <taxon>Viruses</taxon>
        <taxon>Duplodnaviria</taxon>
        <taxon>Heunggongvirae</taxon>
        <taxon>Uroviricota</taxon>
        <taxon>Caudoviricetes</taxon>
        <taxon>Peduoviridae</taxon>
        <taxon>Maltschvirus</taxon>
        <taxon>Maltschvirus maltsch</taxon>
    </lineage>
</organism>
<evidence type="ECO:0000313" key="1">
    <source>
        <dbReference type="EMBL" id="CAB4169459.1"/>
    </source>
</evidence>
<reference evidence="1" key="1">
    <citation type="submission" date="2020-05" db="EMBL/GenBank/DDBJ databases">
        <authorList>
            <person name="Chiriac C."/>
            <person name="Salcher M."/>
            <person name="Ghai R."/>
            <person name="Kavagutti S V."/>
        </authorList>
    </citation>
    <scope>NUCLEOTIDE SEQUENCE</scope>
</reference>
<name>A0A6J5PC57_9CAUD</name>
<gene>
    <name evidence="2" type="ORF">UFOVP1282_22</name>
    <name evidence="1" type="ORF">UFOVP888_23</name>
</gene>
<dbReference type="EMBL" id="LR796843">
    <property type="protein sequence ID" value="CAB4169459.1"/>
    <property type="molecule type" value="Genomic_DNA"/>
</dbReference>
<sequence length="76" mass="8742">MGHRMGGEPVTSIKRKPEGDYLLAYCYCGAMATYVEGRHIRDGVTWQCSQSCWTYYQARGPKFPNTFKHETEQEST</sequence>
<accession>A0A6J5PC57</accession>
<dbReference type="EMBL" id="LR797221">
    <property type="protein sequence ID" value="CAB4194755.1"/>
    <property type="molecule type" value="Genomic_DNA"/>
</dbReference>
<evidence type="ECO:0000313" key="2">
    <source>
        <dbReference type="EMBL" id="CAB4194755.1"/>
    </source>
</evidence>